<dbReference type="GO" id="GO:0004222">
    <property type="term" value="F:metalloendopeptidase activity"/>
    <property type="evidence" value="ECO:0007669"/>
    <property type="project" value="InterPro"/>
</dbReference>
<dbReference type="Pfam" id="PF01431">
    <property type="entry name" value="Peptidase_M13"/>
    <property type="match status" value="1"/>
</dbReference>
<dbReference type="PANTHER" id="PTHR11733">
    <property type="entry name" value="ZINC METALLOPROTEASE FAMILY M13 NEPRILYSIN-RELATED"/>
    <property type="match status" value="1"/>
</dbReference>
<dbReference type="PANTHER" id="PTHR11733:SF241">
    <property type="entry name" value="GH26575P-RELATED"/>
    <property type="match status" value="1"/>
</dbReference>
<dbReference type="PROSITE" id="PS51885">
    <property type="entry name" value="NEPRILYSIN"/>
    <property type="match status" value="1"/>
</dbReference>
<protein>
    <recommendedName>
        <fullName evidence="1">Peptidase M13 C-terminal domain-containing protein</fullName>
    </recommendedName>
</protein>
<dbReference type="InterPro" id="IPR024079">
    <property type="entry name" value="MetalloPept_cat_dom_sf"/>
</dbReference>
<dbReference type="InterPro" id="IPR000718">
    <property type="entry name" value="Peptidase_M13"/>
</dbReference>
<dbReference type="Proteomes" id="UP001321473">
    <property type="component" value="Unassembled WGS sequence"/>
</dbReference>
<comment type="caution">
    <text evidence="2">The sequence shown here is derived from an EMBL/GenBank/DDBJ whole genome shotgun (WGS) entry which is preliminary data.</text>
</comment>
<dbReference type="GO" id="GO:0016485">
    <property type="term" value="P:protein processing"/>
    <property type="evidence" value="ECO:0007669"/>
    <property type="project" value="TreeGrafter"/>
</dbReference>
<dbReference type="InterPro" id="IPR018497">
    <property type="entry name" value="Peptidase_M13_C"/>
</dbReference>
<dbReference type="Gene3D" id="1.10.1380.10">
    <property type="entry name" value="Neutral endopeptidase , domain2"/>
    <property type="match status" value="1"/>
</dbReference>
<evidence type="ECO:0000313" key="2">
    <source>
        <dbReference type="EMBL" id="KAK8784538.1"/>
    </source>
</evidence>
<evidence type="ECO:0000313" key="3">
    <source>
        <dbReference type="Proteomes" id="UP001321473"/>
    </source>
</evidence>
<proteinExistence type="predicted"/>
<dbReference type="EMBL" id="JARKHS020004491">
    <property type="protein sequence ID" value="KAK8784538.1"/>
    <property type="molecule type" value="Genomic_DNA"/>
</dbReference>
<dbReference type="SUPFAM" id="SSF55486">
    <property type="entry name" value="Metalloproteases ('zincins'), catalytic domain"/>
    <property type="match status" value="1"/>
</dbReference>
<evidence type="ECO:0000259" key="1">
    <source>
        <dbReference type="Pfam" id="PF01431"/>
    </source>
</evidence>
<organism evidence="2 3">
    <name type="scientific">Amblyomma americanum</name>
    <name type="common">Lone star tick</name>
    <dbReference type="NCBI Taxonomy" id="6943"/>
    <lineage>
        <taxon>Eukaryota</taxon>
        <taxon>Metazoa</taxon>
        <taxon>Ecdysozoa</taxon>
        <taxon>Arthropoda</taxon>
        <taxon>Chelicerata</taxon>
        <taxon>Arachnida</taxon>
        <taxon>Acari</taxon>
        <taxon>Parasitiformes</taxon>
        <taxon>Ixodida</taxon>
        <taxon>Ixodoidea</taxon>
        <taxon>Ixodidae</taxon>
        <taxon>Amblyomminae</taxon>
        <taxon>Amblyomma</taxon>
    </lineage>
</organism>
<dbReference type="GO" id="GO:0005886">
    <property type="term" value="C:plasma membrane"/>
    <property type="evidence" value="ECO:0007669"/>
    <property type="project" value="TreeGrafter"/>
</dbReference>
<sequence>MSTPGTLKEALHEAQTVLLIQQLMHAASYYDVVRYLVRQSLQLWLERDNVSGALQLLVDMDAAVKKFFRGKEPEEKQQTFQATVHDMVVNVTSKQWVAAVSDSHRQTLTLVPTDEIIVRGDDIFKPAMQLVMKRGLKVATFYLATVFEADVVYILSSRERIAQSEVHKGMYCLSFAHKTLALTWAYLAARHLSPAGSTGVIYNMLSFMKEMAAEEGSEVLGWMMDATRSQAAETISKTALDVIAGEGFNVSRVDYTGPEPPLDESASFLEILATALRHHHNVMAANPPTRMELHVSDLEFGNTLSYIPARRSVLVPTVYQNDPYLYTFRVPDYFNYGTLGALIAVKLADIVGVGVKDPSQTSWDKDTLANHAKIISCLTERRTNVGFGDLDPATAGAQQTLMVTLSLGVRMAYFAFTDAFRKKAGTTKVFNDFLPEAQHVFFSRFCLVWCNAAESPGILTPREKCMLPLYNMEEFAERYSCKGRANFTTAAICQT</sequence>
<dbReference type="AlphaFoldDB" id="A0AAQ4FD69"/>
<name>A0AAQ4FD69_AMBAM</name>
<reference evidence="2 3" key="1">
    <citation type="journal article" date="2023" name="Arcadia Sci">
        <title>De novo assembly of a long-read Amblyomma americanum tick genome.</title>
        <authorList>
            <person name="Chou S."/>
            <person name="Poskanzer K.E."/>
            <person name="Rollins M."/>
            <person name="Thuy-Boun P.S."/>
        </authorList>
    </citation>
    <scope>NUCLEOTIDE SEQUENCE [LARGE SCALE GENOMIC DNA]</scope>
    <source>
        <strain evidence="2">F_SG_1</strain>
        <tissue evidence="2">Salivary glands</tissue>
    </source>
</reference>
<gene>
    <name evidence="2" type="ORF">V5799_009097</name>
</gene>
<dbReference type="InterPro" id="IPR042089">
    <property type="entry name" value="Peptidase_M13_dom_2"/>
</dbReference>
<accession>A0AAQ4FD69</accession>
<dbReference type="Gene3D" id="3.40.390.10">
    <property type="entry name" value="Collagenase (Catalytic Domain)"/>
    <property type="match status" value="1"/>
</dbReference>
<feature type="domain" description="Peptidase M13 C-terminal" evidence="1">
    <location>
        <begin position="306"/>
        <end position="490"/>
    </location>
</feature>
<keyword evidence="3" id="KW-1185">Reference proteome</keyword>